<dbReference type="Pfam" id="PF00814">
    <property type="entry name" value="TsaD"/>
    <property type="match status" value="1"/>
</dbReference>
<gene>
    <name evidence="3" type="primary">tsaB</name>
    <name evidence="3" type="ORF">I0K15_12510</name>
</gene>
<evidence type="ECO:0000313" key="4">
    <source>
        <dbReference type="Proteomes" id="UP000594800"/>
    </source>
</evidence>
<keyword evidence="3" id="KW-0808">Transferase</keyword>
<dbReference type="Gene3D" id="3.30.420.40">
    <property type="match status" value="2"/>
</dbReference>
<accession>A0A7S9LVR3</accession>
<feature type="region of interest" description="Disordered" evidence="1">
    <location>
        <begin position="185"/>
        <end position="211"/>
    </location>
</feature>
<dbReference type="SUPFAM" id="SSF53067">
    <property type="entry name" value="Actin-like ATPase domain"/>
    <property type="match status" value="2"/>
</dbReference>
<sequence>MSASDPRILAFDTSAAHCAAALFQGGRMLAHAREEMARGQAERLMPMLEEVSGFEVDLLAVCVGPGNFTGIRIAVAAARGLALAKGIPAVGVSVLESLAPESGEALVLADARQERLYAQMFRDGVAQADIRLTDADEIAEAAPQRWHVVGHRAEEIAERLAAPSFDVREVADLAAIARIAATRPDAPRPAPLYVRPPDAALPSEPPPVILP</sequence>
<reference evidence="3 4" key="1">
    <citation type="submission" date="2020-11" db="EMBL/GenBank/DDBJ databases">
        <title>Description of Pontivivens ytuae sp. nov. isolated from deep sea sediment of Mariana Trench.</title>
        <authorList>
            <person name="Wang Z."/>
            <person name="Sun Q.-L."/>
            <person name="Xu X.-D."/>
            <person name="Tang Y.-Z."/>
            <person name="Zhang J."/>
        </authorList>
    </citation>
    <scope>NUCLEOTIDE SEQUENCE [LARGE SCALE GENOMIC DNA]</scope>
    <source>
        <strain evidence="3 4">MT2928</strain>
    </source>
</reference>
<dbReference type="EMBL" id="CP064942">
    <property type="protein sequence ID" value="QPH56207.1"/>
    <property type="molecule type" value="Genomic_DNA"/>
</dbReference>
<dbReference type="KEGG" id="poz:I0K15_12510"/>
<dbReference type="InterPro" id="IPR022496">
    <property type="entry name" value="T6A_TsaB"/>
</dbReference>
<dbReference type="AlphaFoldDB" id="A0A7S9LVR3"/>
<evidence type="ECO:0000313" key="3">
    <source>
        <dbReference type="EMBL" id="QPH56207.1"/>
    </source>
</evidence>
<organism evidence="3 4">
    <name type="scientific">Pontivivens ytuae</name>
    <dbReference type="NCBI Taxonomy" id="2789856"/>
    <lineage>
        <taxon>Bacteria</taxon>
        <taxon>Pseudomonadati</taxon>
        <taxon>Pseudomonadota</taxon>
        <taxon>Alphaproteobacteria</taxon>
        <taxon>Rhodobacterales</taxon>
        <taxon>Paracoccaceae</taxon>
        <taxon>Pontivivens</taxon>
    </lineage>
</organism>
<keyword evidence="4" id="KW-1185">Reference proteome</keyword>
<name>A0A7S9LVR3_9RHOB</name>
<dbReference type="NCBIfam" id="TIGR03725">
    <property type="entry name" value="T6A_YeaZ"/>
    <property type="match status" value="1"/>
</dbReference>
<proteinExistence type="predicted"/>
<dbReference type="GO" id="GO:0002949">
    <property type="term" value="P:tRNA threonylcarbamoyladenosine modification"/>
    <property type="evidence" value="ECO:0007669"/>
    <property type="project" value="InterPro"/>
</dbReference>
<dbReference type="InterPro" id="IPR000905">
    <property type="entry name" value="Gcp-like_dom"/>
</dbReference>
<protein>
    <submittedName>
        <fullName evidence="3">tRNA (Adenosine(37)-N6)-threonylcarbamoyltransferase complex dimerization subunit type 1 TsaB</fullName>
    </submittedName>
</protein>
<feature type="domain" description="Gcp-like" evidence="2">
    <location>
        <begin position="36"/>
        <end position="130"/>
    </location>
</feature>
<dbReference type="Proteomes" id="UP000594800">
    <property type="component" value="Chromosome"/>
</dbReference>
<evidence type="ECO:0000259" key="2">
    <source>
        <dbReference type="Pfam" id="PF00814"/>
    </source>
</evidence>
<dbReference type="GO" id="GO:0016740">
    <property type="term" value="F:transferase activity"/>
    <property type="evidence" value="ECO:0007669"/>
    <property type="project" value="UniProtKB-KW"/>
</dbReference>
<dbReference type="InterPro" id="IPR043129">
    <property type="entry name" value="ATPase_NBD"/>
</dbReference>
<evidence type="ECO:0000256" key="1">
    <source>
        <dbReference type="SAM" id="MobiDB-lite"/>
    </source>
</evidence>